<dbReference type="KEGG" id="glz:GLAREA_02573"/>
<feature type="region of interest" description="Disordered" evidence="1">
    <location>
        <begin position="271"/>
        <end position="294"/>
    </location>
</feature>
<dbReference type="RefSeq" id="XP_008085850.1">
    <property type="nucleotide sequence ID" value="XM_008087659.1"/>
</dbReference>
<name>S3CLQ8_GLAL2</name>
<evidence type="ECO:0000313" key="3">
    <source>
        <dbReference type="Proteomes" id="UP000016922"/>
    </source>
</evidence>
<proteinExistence type="predicted"/>
<protein>
    <submittedName>
        <fullName evidence="2">Uncharacterized protein</fullName>
    </submittedName>
</protein>
<dbReference type="Proteomes" id="UP000016922">
    <property type="component" value="Unassembled WGS sequence"/>
</dbReference>
<feature type="region of interest" description="Disordered" evidence="1">
    <location>
        <begin position="120"/>
        <end position="172"/>
    </location>
</feature>
<dbReference type="GeneID" id="19461630"/>
<dbReference type="HOGENOM" id="CLU_871691_0_0_1"/>
<dbReference type="EMBL" id="KE145370">
    <property type="protein sequence ID" value="EPE26660.1"/>
    <property type="molecule type" value="Genomic_DNA"/>
</dbReference>
<dbReference type="AlphaFoldDB" id="S3CLQ8"/>
<reference evidence="2 3" key="1">
    <citation type="journal article" date="2013" name="BMC Genomics">
        <title>Genomics-driven discovery of the pneumocandin biosynthetic gene cluster in the fungus Glarea lozoyensis.</title>
        <authorList>
            <person name="Chen L."/>
            <person name="Yue Q."/>
            <person name="Zhang X."/>
            <person name="Xiang M."/>
            <person name="Wang C."/>
            <person name="Li S."/>
            <person name="Che Y."/>
            <person name="Ortiz-Lopez F.J."/>
            <person name="Bills G.F."/>
            <person name="Liu X."/>
            <person name="An Z."/>
        </authorList>
    </citation>
    <scope>NUCLEOTIDE SEQUENCE [LARGE SCALE GENOMIC DNA]</scope>
    <source>
        <strain evidence="3">ATCC 20868 / MF5171</strain>
    </source>
</reference>
<evidence type="ECO:0000313" key="2">
    <source>
        <dbReference type="EMBL" id="EPE26660.1"/>
    </source>
</evidence>
<gene>
    <name evidence="2" type="ORF">GLAREA_02573</name>
</gene>
<feature type="compositionally biased region" description="Polar residues" evidence="1">
    <location>
        <begin position="135"/>
        <end position="162"/>
    </location>
</feature>
<evidence type="ECO:0000256" key="1">
    <source>
        <dbReference type="SAM" id="MobiDB-lite"/>
    </source>
</evidence>
<sequence length="319" mass="35121">MPPSPPICTTCQRRVNATGLCGTCPTHLLQDDLRAVFLSRAASCAIRRSPSSAGYESDESSEAPVYVRRSIPVVKDRDGQVLAQLEDMIGKMQADIQQIRQLSVDGFPEKVLRQTELLRTQSGDPDTPQAPKPHQTASGTTRDETMGNQNLGKQSPELQSRPQPLDDIPAQPKTPLTLQLELSVNKAAELTTSINRAKSLALKSQSHMQKIQDSICESAANHAAARIDLHIQNSLIRHMLADGYKSFPKWLKDKTAFIPTDKAVLVVNPRGGAQRKAGGGEGEEMEVEARKEEEELQARIKENEKDDMEYDFVASNEGQ</sequence>
<keyword evidence="3" id="KW-1185">Reference proteome</keyword>
<accession>S3CLQ8</accession>
<organism evidence="2 3">
    <name type="scientific">Glarea lozoyensis (strain ATCC 20868 / MF5171)</name>
    <dbReference type="NCBI Taxonomy" id="1116229"/>
    <lineage>
        <taxon>Eukaryota</taxon>
        <taxon>Fungi</taxon>
        <taxon>Dikarya</taxon>
        <taxon>Ascomycota</taxon>
        <taxon>Pezizomycotina</taxon>
        <taxon>Leotiomycetes</taxon>
        <taxon>Helotiales</taxon>
        <taxon>Helotiaceae</taxon>
        <taxon>Glarea</taxon>
    </lineage>
</organism>